<keyword evidence="4 6" id="KW-0472">Membrane</keyword>
<sequence length="208" mass="22853">MNRERKKIVPGDIIGLLMCVVFVPIIVVNLILIVNSYRNPDELPGVFGVKPAVVLSGSMEPAIETGDLILLRDTDPLALEKGDVICYLSSGKAVTHRIVGITAGEDGRPRYVTQGDANNAEDRLPVTPDQVQGIWLGARIGGLGNVLLFMQTATGMLLFVICPLILFILWDIWRRHKLDKEEAARTALLEAELEALKAERSRADSEKK</sequence>
<evidence type="ECO:0000256" key="2">
    <source>
        <dbReference type="ARBA" id="ARBA00022692"/>
    </source>
</evidence>
<dbReference type="OrthoDB" id="385000at2"/>
<feature type="transmembrane region" description="Helical" evidence="6">
    <location>
        <begin position="12"/>
        <end position="34"/>
    </location>
</feature>
<dbReference type="Proteomes" id="UP000283880">
    <property type="component" value="Unassembled WGS sequence"/>
</dbReference>
<dbReference type="GO" id="GO:0006465">
    <property type="term" value="P:signal peptide processing"/>
    <property type="evidence" value="ECO:0007669"/>
    <property type="project" value="UniProtKB-UniRule"/>
</dbReference>
<evidence type="ECO:0000256" key="4">
    <source>
        <dbReference type="ARBA" id="ARBA00023136"/>
    </source>
</evidence>
<dbReference type="EMBL" id="QSBM01000004">
    <property type="protein sequence ID" value="RGX30989.1"/>
    <property type="molecule type" value="Genomic_DNA"/>
</dbReference>
<comment type="subcellular location">
    <subcellularLocation>
        <location evidence="1">Membrane</location>
    </subcellularLocation>
</comment>
<evidence type="ECO:0000256" key="5">
    <source>
        <dbReference type="NCBIfam" id="TIGR02228"/>
    </source>
</evidence>
<dbReference type="RefSeq" id="WP_007710625.1">
    <property type="nucleotide sequence ID" value="NZ_JAWRJJ010000373.1"/>
</dbReference>
<dbReference type="GO" id="GO:0016020">
    <property type="term" value="C:membrane"/>
    <property type="evidence" value="ECO:0007669"/>
    <property type="project" value="UniProtKB-SubCell"/>
</dbReference>
<proteinExistence type="predicted"/>
<evidence type="ECO:0000256" key="1">
    <source>
        <dbReference type="ARBA" id="ARBA00004370"/>
    </source>
</evidence>
<dbReference type="InterPro" id="IPR036286">
    <property type="entry name" value="LexA/Signal_pep-like_sf"/>
</dbReference>
<feature type="transmembrane region" description="Helical" evidence="6">
    <location>
        <begin position="146"/>
        <end position="170"/>
    </location>
</feature>
<dbReference type="SUPFAM" id="SSF51306">
    <property type="entry name" value="LexA/Signal peptidase"/>
    <property type="match status" value="1"/>
</dbReference>
<gene>
    <name evidence="7" type="ORF">DWV29_07430</name>
</gene>
<reference evidence="7 8" key="1">
    <citation type="submission" date="2018-08" db="EMBL/GenBank/DDBJ databases">
        <title>A genome reference for cultivated species of the human gut microbiota.</title>
        <authorList>
            <person name="Zou Y."/>
            <person name="Xue W."/>
            <person name="Luo G."/>
        </authorList>
    </citation>
    <scope>NUCLEOTIDE SEQUENCE [LARGE SCALE GENOMIC DNA]</scope>
    <source>
        <strain evidence="7 8">AF04-15</strain>
    </source>
</reference>
<organism evidence="7 8">
    <name type="scientific">Enterocloster asparagiformis</name>
    <dbReference type="NCBI Taxonomy" id="333367"/>
    <lineage>
        <taxon>Bacteria</taxon>
        <taxon>Bacillati</taxon>
        <taxon>Bacillota</taxon>
        <taxon>Clostridia</taxon>
        <taxon>Lachnospirales</taxon>
        <taxon>Lachnospiraceae</taxon>
        <taxon>Enterocloster</taxon>
    </lineage>
</organism>
<accession>A0A413FIB5</accession>
<evidence type="ECO:0000313" key="7">
    <source>
        <dbReference type="EMBL" id="RGX30989.1"/>
    </source>
</evidence>
<dbReference type="CDD" id="cd06530">
    <property type="entry name" value="S26_SPase_I"/>
    <property type="match status" value="1"/>
</dbReference>
<evidence type="ECO:0000256" key="3">
    <source>
        <dbReference type="ARBA" id="ARBA00022989"/>
    </source>
</evidence>
<keyword evidence="7" id="KW-0378">Hydrolase</keyword>
<dbReference type="EC" id="3.4.21.89" evidence="5"/>
<dbReference type="GO" id="GO:0004252">
    <property type="term" value="F:serine-type endopeptidase activity"/>
    <property type="evidence" value="ECO:0007669"/>
    <property type="project" value="UniProtKB-UniRule"/>
</dbReference>
<dbReference type="InterPro" id="IPR019533">
    <property type="entry name" value="Peptidase_S26"/>
</dbReference>
<evidence type="ECO:0000313" key="8">
    <source>
        <dbReference type="Proteomes" id="UP000283880"/>
    </source>
</evidence>
<dbReference type="GO" id="GO:0009003">
    <property type="term" value="F:signal peptidase activity"/>
    <property type="evidence" value="ECO:0007669"/>
    <property type="project" value="UniProtKB-EC"/>
</dbReference>
<dbReference type="NCBIfam" id="TIGR02228">
    <property type="entry name" value="sigpep_I_arch"/>
    <property type="match status" value="1"/>
</dbReference>
<keyword evidence="2 6" id="KW-0812">Transmembrane</keyword>
<dbReference type="PANTHER" id="PTHR10806">
    <property type="entry name" value="SIGNAL PEPTIDASE COMPLEX CATALYTIC SUBUNIT SEC11"/>
    <property type="match status" value="1"/>
</dbReference>
<comment type="caution">
    <text evidence="7">The sequence shown here is derived from an EMBL/GenBank/DDBJ whole genome shotgun (WGS) entry which is preliminary data.</text>
</comment>
<name>A0A413FIB5_9FIRM</name>
<dbReference type="InterPro" id="IPR001733">
    <property type="entry name" value="Peptidase_S26B"/>
</dbReference>
<protein>
    <recommendedName>
        <fullName evidence="5">Signal peptidase I</fullName>
        <ecNumber evidence="5">3.4.21.89</ecNumber>
    </recommendedName>
</protein>
<dbReference type="AlphaFoldDB" id="A0A413FIB5"/>
<keyword evidence="3 6" id="KW-1133">Transmembrane helix</keyword>
<evidence type="ECO:0000256" key="6">
    <source>
        <dbReference type="SAM" id="Phobius"/>
    </source>
</evidence>
<dbReference type="PANTHER" id="PTHR10806:SF6">
    <property type="entry name" value="SIGNAL PEPTIDASE COMPLEX CATALYTIC SUBUNIT SEC11"/>
    <property type="match status" value="1"/>
</dbReference>
<dbReference type="PRINTS" id="PR00728">
    <property type="entry name" value="SIGNALPTASE"/>
</dbReference>